<dbReference type="PIR" id="JT0366">
    <property type="entry name" value="JT0366"/>
</dbReference>
<proteinExistence type="predicted"/>
<reference evidence="1" key="1">
    <citation type="submission" date="1992-10" db="PIR data bank">
        <title>Cloning of the entire mitochondrial genome of Rana catesbeiana and nucleotide sequencing of the URF2 and its flanking genes.</title>
        <authorList>
            <person name="Fujii H."/>
        </authorList>
    </citation>
    <scope>NUCLEOTIDE SEQUENCE</scope>
</reference>
<accession>Q7M2G9</accession>
<feature type="non-terminal residue" evidence="1">
    <location>
        <position position="61"/>
    </location>
</feature>
<protein>
    <submittedName>
        <fullName evidence="1">Uncharacterized protein 1</fullName>
    </submittedName>
</protein>
<evidence type="ECO:0000313" key="1">
    <source>
        <dbReference type="PIR" id="JT0366"/>
    </source>
</evidence>
<dbReference type="AlphaFoldDB" id="Q7M2G9"/>
<geneLocation type="mitochondrion" evidence="1"/>
<feature type="non-terminal residue" evidence="1">
    <location>
        <position position="1"/>
    </location>
</feature>
<name>Q7M2G9_AQUCT</name>
<sequence length="61" mass="7318">PHLYSLKPQFYPSASYESELHIHDFAMINLYTLYEKTFSHLHLPLFYMFLYQSPSSSLLPY</sequence>
<organism evidence="1">
    <name type="scientific">Aquarana catesbeiana</name>
    <name type="common">American bullfrog</name>
    <name type="synonym">Rana catesbeiana</name>
    <dbReference type="NCBI Taxonomy" id="8400"/>
    <lineage>
        <taxon>Eukaryota</taxon>
        <taxon>Metazoa</taxon>
        <taxon>Chordata</taxon>
        <taxon>Craniata</taxon>
        <taxon>Vertebrata</taxon>
        <taxon>Euteleostomi</taxon>
        <taxon>Amphibia</taxon>
        <taxon>Batrachia</taxon>
        <taxon>Anura</taxon>
        <taxon>Neobatrachia</taxon>
        <taxon>Ranoidea</taxon>
        <taxon>Ranidae</taxon>
        <taxon>Aquarana</taxon>
    </lineage>
</organism>